<accession>A0A0C2WWD7</accession>
<reference evidence="1 2" key="1">
    <citation type="submission" date="2014-04" db="EMBL/GenBank/DDBJ databases">
        <authorList>
            <consortium name="DOE Joint Genome Institute"/>
            <person name="Kuo A."/>
            <person name="Zuccaro A."/>
            <person name="Kohler A."/>
            <person name="Nagy L.G."/>
            <person name="Floudas D."/>
            <person name="Copeland A."/>
            <person name="Barry K.W."/>
            <person name="Cichocki N."/>
            <person name="Veneault-Fourrey C."/>
            <person name="LaButti K."/>
            <person name="Lindquist E.A."/>
            <person name="Lipzen A."/>
            <person name="Lundell T."/>
            <person name="Morin E."/>
            <person name="Murat C."/>
            <person name="Sun H."/>
            <person name="Tunlid A."/>
            <person name="Henrissat B."/>
            <person name="Grigoriev I.V."/>
            <person name="Hibbett D.S."/>
            <person name="Martin F."/>
            <person name="Nordberg H.P."/>
            <person name="Cantor M.N."/>
            <person name="Hua S.X."/>
        </authorList>
    </citation>
    <scope>NUCLEOTIDE SEQUENCE [LARGE SCALE GENOMIC DNA]</scope>
    <source>
        <strain evidence="1 2">MAFF 305830</strain>
    </source>
</reference>
<evidence type="ECO:0000313" key="2">
    <source>
        <dbReference type="Proteomes" id="UP000054097"/>
    </source>
</evidence>
<dbReference type="EMBL" id="KN824375">
    <property type="protein sequence ID" value="KIM21672.1"/>
    <property type="molecule type" value="Genomic_DNA"/>
</dbReference>
<name>A0A0C2WWD7_SERVB</name>
<gene>
    <name evidence="1" type="ORF">M408DRAFT_302455</name>
</gene>
<proteinExistence type="predicted"/>
<protein>
    <submittedName>
        <fullName evidence="1">Uncharacterized protein</fullName>
    </submittedName>
</protein>
<reference evidence="2" key="2">
    <citation type="submission" date="2015-01" db="EMBL/GenBank/DDBJ databases">
        <title>Evolutionary Origins and Diversification of the Mycorrhizal Mutualists.</title>
        <authorList>
            <consortium name="DOE Joint Genome Institute"/>
            <consortium name="Mycorrhizal Genomics Consortium"/>
            <person name="Kohler A."/>
            <person name="Kuo A."/>
            <person name="Nagy L.G."/>
            <person name="Floudas D."/>
            <person name="Copeland A."/>
            <person name="Barry K.W."/>
            <person name="Cichocki N."/>
            <person name="Veneault-Fourrey C."/>
            <person name="LaButti K."/>
            <person name="Lindquist E.A."/>
            <person name="Lipzen A."/>
            <person name="Lundell T."/>
            <person name="Morin E."/>
            <person name="Murat C."/>
            <person name="Riley R."/>
            <person name="Ohm R."/>
            <person name="Sun H."/>
            <person name="Tunlid A."/>
            <person name="Henrissat B."/>
            <person name="Grigoriev I.V."/>
            <person name="Hibbett D.S."/>
            <person name="Martin F."/>
        </authorList>
    </citation>
    <scope>NUCLEOTIDE SEQUENCE [LARGE SCALE GENOMIC DNA]</scope>
    <source>
        <strain evidence="2">MAFF 305830</strain>
    </source>
</reference>
<evidence type="ECO:0000313" key="1">
    <source>
        <dbReference type="EMBL" id="KIM21672.1"/>
    </source>
</evidence>
<dbReference type="HOGENOM" id="CLU_2905598_0_0_1"/>
<organism evidence="1 2">
    <name type="scientific">Serendipita vermifera MAFF 305830</name>
    <dbReference type="NCBI Taxonomy" id="933852"/>
    <lineage>
        <taxon>Eukaryota</taxon>
        <taxon>Fungi</taxon>
        <taxon>Dikarya</taxon>
        <taxon>Basidiomycota</taxon>
        <taxon>Agaricomycotina</taxon>
        <taxon>Agaricomycetes</taxon>
        <taxon>Sebacinales</taxon>
        <taxon>Serendipitaceae</taxon>
        <taxon>Serendipita</taxon>
    </lineage>
</organism>
<dbReference type="AlphaFoldDB" id="A0A0C2WWD7"/>
<dbReference type="Proteomes" id="UP000054097">
    <property type="component" value="Unassembled WGS sequence"/>
</dbReference>
<sequence length="62" mass="7348">MDSISLALSARRRGGYEVYPQSMGQVMGVVGRKERPSCRFQEQYRRERKMWASEARRPKDLR</sequence>
<keyword evidence="2" id="KW-1185">Reference proteome</keyword>